<dbReference type="Proteomes" id="UP000636479">
    <property type="component" value="Unassembled WGS sequence"/>
</dbReference>
<protein>
    <submittedName>
        <fullName evidence="2">Uncharacterized protein</fullName>
    </submittedName>
</protein>
<dbReference type="Pfam" id="PF13738">
    <property type="entry name" value="Pyr_redox_3"/>
    <property type="match status" value="1"/>
</dbReference>
<dbReference type="SUPFAM" id="SSF51905">
    <property type="entry name" value="FAD/NAD(P)-binding domain"/>
    <property type="match status" value="2"/>
</dbReference>
<comment type="caution">
    <text evidence="2">The sequence shown here is derived from an EMBL/GenBank/DDBJ whole genome shotgun (WGS) entry which is preliminary data.</text>
</comment>
<proteinExistence type="inferred from homology"/>
<dbReference type="PANTHER" id="PTHR42877">
    <property type="entry name" value="L-ORNITHINE N(5)-MONOOXYGENASE-RELATED"/>
    <property type="match status" value="1"/>
</dbReference>
<dbReference type="Gene3D" id="3.50.50.60">
    <property type="entry name" value="FAD/NAD(P)-binding domain"/>
    <property type="match status" value="2"/>
</dbReference>
<gene>
    <name evidence="2" type="ORF">MIND_00977400</name>
</gene>
<dbReference type="InterPro" id="IPR036188">
    <property type="entry name" value="FAD/NAD-bd_sf"/>
</dbReference>
<evidence type="ECO:0000313" key="3">
    <source>
        <dbReference type="Proteomes" id="UP000636479"/>
    </source>
</evidence>
<dbReference type="PRINTS" id="PR00368">
    <property type="entry name" value="FADPNR"/>
</dbReference>
<dbReference type="OrthoDB" id="74360at2759"/>
<dbReference type="AlphaFoldDB" id="A0A8H6W0U2"/>
<dbReference type="EMBL" id="JACAZF010000008">
    <property type="protein sequence ID" value="KAF7297438.1"/>
    <property type="molecule type" value="Genomic_DNA"/>
</dbReference>
<evidence type="ECO:0000313" key="2">
    <source>
        <dbReference type="EMBL" id="KAF7297438.1"/>
    </source>
</evidence>
<dbReference type="PANTHER" id="PTHR42877:SF4">
    <property type="entry name" value="FAD_NAD(P)-BINDING DOMAIN-CONTAINING PROTEIN-RELATED"/>
    <property type="match status" value="1"/>
</dbReference>
<sequence length="524" mass="58663">MPAVVIVGAGVGGISCAIALKRKLNCEDFVIFEKASDVGGTWRDNIYPGASSDIAIHFYSLSTDLNPDWSSTHGTQADALDYWRKLTTKYSLYPHLTLNTRVVSAVWNGSEYDVAVENLLTGEHSNITAKVVVSAIGILEMPKLPAIPGLASFKGHKFHSARWDTGVDLRGQRVAVIGNGASATQFVPLISEDPSVQITQFCRTPNWLLPPARSKYSDTEKWIFRHVPLALKAYRSMLYIRSELLYVAVFARKSLRDMMTKRVKGYILASSPEEMRGQLIPNYEIGCKRVLFDTDYLKCLHRPNMNLNWNRIQNITEQGLVTKNGEVLEFDVIIFATGFIADKYPVHVVGDKGISVQEYYNSQGGPKAYCGTAIPGFPNFFLLAGPNTTTGHTSVILTEEIQINYILKLVKPILAGLVKTFTVTSRATDAYNELIHARLARSVFVGCVSWYRTANGEGKVSSIFPGPMALYAWWLRRPVWEHYEADGASDRWRSLIWWNTLAQMLNPLHYVGLMFGWFLTWVSG</sequence>
<accession>A0A8H6W0U2</accession>
<dbReference type="RefSeq" id="XP_037217797.1">
    <property type="nucleotide sequence ID" value="XM_037366385.1"/>
</dbReference>
<reference evidence="2" key="1">
    <citation type="submission" date="2020-05" db="EMBL/GenBank/DDBJ databases">
        <title>Mycena genomes resolve the evolution of fungal bioluminescence.</title>
        <authorList>
            <person name="Tsai I.J."/>
        </authorList>
    </citation>
    <scope>NUCLEOTIDE SEQUENCE</scope>
    <source>
        <strain evidence="2">171206Taipei</strain>
    </source>
</reference>
<comment type="similarity">
    <text evidence="1">Belongs to the FAD-binding monooxygenase family.</text>
</comment>
<organism evidence="2 3">
    <name type="scientific">Mycena indigotica</name>
    <dbReference type="NCBI Taxonomy" id="2126181"/>
    <lineage>
        <taxon>Eukaryota</taxon>
        <taxon>Fungi</taxon>
        <taxon>Dikarya</taxon>
        <taxon>Basidiomycota</taxon>
        <taxon>Agaricomycotina</taxon>
        <taxon>Agaricomycetes</taxon>
        <taxon>Agaricomycetidae</taxon>
        <taxon>Agaricales</taxon>
        <taxon>Marasmiineae</taxon>
        <taxon>Mycenaceae</taxon>
        <taxon>Mycena</taxon>
    </lineage>
</organism>
<name>A0A8H6W0U2_9AGAR</name>
<dbReference type="InterPro" id="IPR051209">
    <property type="entry name" value="FAD-bind_Monooxygenase_sf"/>
</dbReference>
<evidence type="ECO:0000256" key="1">
    <source>
        <dbReference type="ARBA" id="ARBA00010139"/>
    </source>
</evidence>
<keyword evidence="3" id="KW-1185">Reference proteome</keyword>
<dbReference type="GeneID" id="59348901"/>